<dbReference type="Proteomes" id="UP000233517">
    <property type="component" value="Unassembled WGS sequence"/>
</dbReference>
<gene>
    <name evidence="2" type="ORF">CVU82_02050</name>
</gene>
<evidence type="ECO:0000313" key="3">
    <source>
        <dbReference type="Proteomes" id="UP000233517"/>
    </source>
</evidence>
<organism evidence="2 3">
    <name type="scientific">Candidatus Falkowbacteria bacterium HGW-Falkowbacteria-1</name>
    <dbReference type="NCBI Taxonomy" id="2013768"/>
    <lineage>
        <taxon>Bacteria</taxon>
        <taxon>Candidatus Falkowiibacteriota</taxon>
    </lineage>
</organism>
<proteinExistence type="predicted"/>
<reference evidence="2 3" key="1">
    <citation type="journal article" date="2017" name="ISME J.">
        <title>Potential for microbial H2 and metal transformations associated with novel bacteria and archaea in deep terrestrial subsurface sediments.</title>
        <authorList>
            <person name="Hernsdorf A.W."/>
            <person name="Amano Y."/>
            <person name="Miyakawa K."/>
            <person name="Ise K."/>
            <person name="Suzuki Y."/>
            <person name="Anantharaman K."/>
            <person name="Probst A."/>
            <person name="Burstein D."/>
            <person name="Thomas B.C."/>
            <person name="Banfield J.F."/>
        </authorList>
    </citation>
    <scope>NUCLEOTIDE SEQUENCE [LARGE SCALE GENOMIC DNA]</scope>
    <source>
        <strain evidence="2">HGW-Falkowbacteria-1</strain>
    </source>
</reference>
<keyword evidence="1" id="KW-0472">Membrane</keyword>
<keyword evidence="1" id="KW-1133">Transmembrane helix</keyword>
<comment type="caution">
    <text evidence="2">The sequence shown here is derived from an EMBL/GenBank/DDBJ whole genome shotgun (WGS) entry which is preliminary data.</text>
</comment>
<dbReference type="AlphaFoldDB" id="A0A2N2E9K1"/>
<name>A0A2N2E9K1_9BACT</name>
<dbReference type="EMBL" id="PHAI01000002">
    <property type="protein sequence ID" value="PKM91358.1"/>
    <property type="molecule type" value="Genomic_DNA"/>
</dbReference>
<feature type="transmembrane region" description="Helical" evidence="1">
    <location>
        <begin position="20"/>
        <end position="38"/>
    </location>
</feature>
<sequence>MRKYFRDIVISTRNGSKVYLGRILAGAMLLSIAFLLFYPSCQSNKREALTIGDLISDDCSLEKEIQKDFMAIKIIKVVHSNNVKVVDAFGNELTEGSWYVRSNITYVVFPLKSQRYDNIGIVGQLQLEHLTFPLSDQCKKEKARVKINDGTPMGAYVDAEILLLKEGILVLNNTYMSQEVYVKWK</sequence>
<accession>A0A2N2E9K1</accession>
<protein>
    <submittedName>
        <fullName evidence="2">Uncharacterized protein</fullName>
    </submittedName>
</protein>
<evidence type="ECO:0000256" key="1">
    <source>
        <dbReference type="SAM" id="Phobius"/>
    </source>
</evidence>
<evidence type="ECO:0000313" key="2">
    <source>
        <dbReference type="EMBL" id="PKM91358.1"/>
    </source>
</evidence>
<keyword evidence="1" id="KW-0812">Transmembrane</keyword>